<dbReference type="AlphaFoldDB" id="A0A0M7ADZ0"/>
<dbReference type="InterPro" id="IPR029479">
    <property type="entry name" value="Nitroreductase"/>
</dbReference>
<comment type="similarity">
    <text evidence="1">Belongs to the nitroreductase family.</text>
</comment>
<sequence>MTRVADHPVDDLFLKRWSPRAFDGAPMPQAELKTILEAARWAPSAFNTQPWRFVYALRGDAEFERLYALLDDFNGSWAVGASALVFVISDSLVDGVSEDGPVPAIFHAFDAGGAWAQAALQATLLGYHTHAMAGLRRDQAHEVLGLPERLKVHVAFAIGRRGDAAQLTPELQQQERPSGRRPLSEIAFHGRFGLPLDAAA</sequence>
<gene>
    <name evidence="4" type="ORF">LAX5112_03328</name>
</gene>
<dbReference type="CDD" id="cd02138">
    <property type="entry name" value="TdsD-like"/>
    <property type="match status" value="1"/>
</dbReference>
<evidence type="ECO:0000259" key="3">
    <source>
        <dbReference type="Pfam" id="PF00881"/>
    </source>
</evidence>
<dbReference type="OrthoDB" id="9802510at2"/>
<dbReference type="PANTHER" id="PTHR43673:SF10">
    <property type="entry name" value="NADH DEHYDROGENASE_NAD(P)H NITROREDUCTASE XCC3605-RELATED"/>
    <property type="match status" value="1"/>
</dbReference>
<accession>A0A0M7ADZ0</accession>
<dbReference type="Pfam" id="PF00881">
    <property type="entry name" value="Nitroreductase"/>
    <property type="match status" value="1"/>
</dbReference>
<dbReference type="EMBL" id="CXWD01000013">
    <property type="protein sequence ID" value="CTQ72841.1"/>
    <property type="molecule type" value="Genomic_DNA"/>
</dbReference>
<dbReference type="SUPFAM" id="SSF55469">
    <property type="entry name" value="FMN-dependent nitroreductase-like"/>
    <property type="match status" value="1"/>
</dbReference>
<feature type="domain" description="Nitroreductase" evidence="3">
    <location>
        <begin position="15"/>
        <end position="159"/>
    </location>
</feature>
<evidence type="ECO:0000313" key="4">
    <source>
        <dbReference type="EMBL" id="CTQ72841.1"/>
    </source>
</evidence>
<evidence type="ECO:0000256" key="2">
    <source>
        <dbReference type="ARBA" id="ARBA00023002"/>
    </source>
</evidence>
<dbReference type="Proteomes" id="UP000053235">
    <property type="component" value="Unassembled WGS sequence"/>
</dbReference>
<evidence type="ECO:0000313" key="5">
    <source>
        <dbReference type="Proteomes" id="UP000053235"/>
    </source>
</evidence>
<name>A0A0M7ADZ0_9HYPH</name>
<dbReference type="GO" id="GO:0016491">
    <property type="term" value="F:oxidoreductase activity"/>
    <property type="evidence" value="ECO:0007669"/>
    <property type="project" value="UniProtKB-KW"/>
</dbReference>
<reference evidence="5" key="1">
    <citation type="submission" date="2015-07" db="EMBL/GenBank/DDBJ databases">
        <authorList>
            <person name="Rodrigo-Torres Lidia"/>
            <person name="Arahal R.David."/>
        </authorList>
    </citation>
    <scope>NUCLEOTIDE SEQUENCE [LARGE SCALE GENOMIC DNA]</scope>
    <source>
        <strain evidence="5">CECT 5112</strain>
    </source>
</reference>
<dbReference type="InterPro" id="IPR000415">
    <property type="entry name" value="Nitroreductase-like"/>
</dbReference>
<dbReference type="Gene3D" id="3.40.109.10">
    <property type="entry name" value="NADH Oxidase"/>
    <property type="match status" value="1"/>
</dbReference>
<dbReference type="RefSeq" id="WP_055672746.1">
    <property type="nucleotide sequence ID" value="NZ_CXWD01000013.1"/>
</dbReference>
<keyword evidence="5" id="KW-1185">Reference proteome</keyword>
<organism evidence="4 5">
    <name type="scientific">Roseibium alexandrii</name>
    <dbReference type="NCBI Taxonomy" id="388408"/>
    <lineage>
        <taxon>Bacteria</taxon>
        <taxon>Pseudomonadati</taxon>
        <taxon>Pseudomonadota</taxon>
        <taxon>Alphaproteobacteria</taxon>
        <taxon>Hyphomicrobiales</taxon>
        <taxon>Stappiaceae</taxon>
        <taxon>Roseibium</taxon>
    </lineage>
</organism>
<protein>
    <submittedName>
        <fullName evidence="4">Malonic semialdehyde reductase</fullName>
    </submittedName>
</protein>
<proteinExistence type="inferred from homology"/>
<evidence type="ECO:0000256" key="1">
    <source>
        <dbReference type="ARBA" id="ARBA00007118"/>
    </source>
</evidence>
<dbReference type="PANTHER" id="PTHR43673">
    <property type="entry name" value="NAD(P)H NITROREDUCTASE YDGI-RELATED"/>
    <property type="match status" value="1"/>
</dbReference>
<dbReference type="STRING" id="388408.LAX5112_03328"/>
<keyword evidence="2" id="KW-0560">Oxidoreductase</keyword>